<organism evidence="3">
    <name type="scientific">Lygus hesperus</name>
    <name type="common">Western plant bug</name>
    <dbReference type="NCBI Taxonomy" id="30085"/>
    <lineage>
        <taxon>Eukaryota</taxon>
        <taxon>Metazoa</taxon>
        <taxon>Ecdysozoa</taxon>
        <taxon>Arthropoda</taxon>
        <taxon>Hexapoda</taxon>
        <taxon>Insecta</taxon>
        <taxon>Pterygota</taxon>
        <taxon>Neoptera</taxon>
        <taxon>Paraneoptera</taxon>
        <taxon>Hemiptera</taxon>
        <taxon>Heteroptera</taxon>
        <taxon>Panheteroptera</taxon>
        <taxon>Cimicomorpha</taxon>
        <taxon>Miridae</taxon>
        <taxon>Mirini</taxon>
        <taxon>Lygus</taxon>
    </lineage>
</organism>
<dbReference type="AlphaFoldDB" id="A0A0A9YJS6"/>
<proteinExistence type="predicted"/>
<gene>
    <name evidence="3" type="primary">CREM</name>
    <name evidence="3" type="ORF">CM83_104155</name>
</gene>
<evidence type="ECO:0000256" key="1">
    <source>
        <dbReference type="SAM" id="Coils"/>
    </source>
</evidence>
<feature type="compositionally biased region" description="Low complexity" evidence="2">
    <location>
        <begin position="78"/>
        <end position="91"/>
    </location>
</feature>
<evidence type="ECO:0000313" key="3">
    <source>
        <dbReference type="EMBL" id="JAG33322.1"/>
    </source>
</evidence>
<feature type="region of interest" description="Disordered" evidence="2">
    <location>
        <begin position="30"/>
        <end position="55"/>
    </location>
</feature>
<feature type="coiled-coil region" evidence="1">
    <location>
        <begin position="113"/>
        <end position="154"/>
    </location>
</feature>
<keyword evidence="1" id="KW-0175">Coiled coil</keyword>
<reference evidence="3" key="1">
    <citation type="journal article" date="2014" name="PLoS ONE">
        <title>Transcriptome-Based Identification of ABC Transporters in the Western Tarnished Plant Bug Lygus hesperus.</title>
        <authorList>
            <person name="Hull J.J."/>
            <person name="Chaney K."/>
            <person name="Geib S.M."/>
            <person name="Fabrick J.A."/>
            <person name="Brent C.S."/>
            <person name="Walsh D."/>
            <person name="Lavine L.C."/>
        </authorList>
    </citation>
    <scope>NUCLEOTIDE SEQUENCE</scope>
</reference>
<evidence type="ECO:0000256" key="2">
    <source>
        <dbReference type="SAM" id="MobiDB-lite"/>
    </source>
</evidence>
<protein>
    <submittedName>
        <fullName evidence="3">cAMP-responsive element modulator</fullName>
    </submittedName>
</protein>
<accession>A0A0A9YJS6</accession>
<reference evidence="3" key="2">
    <citation type="submission" date="2014-07" db="EMBL/GenBank/DDBJ databases">
        <authorList>
            <person name="Hull J."/>
        </authorList>
    </citation>
    <scope>NUCLEOTIDE SEQUENCE</scope>
</reference>
<dbReference type="EMBL" id="GBHO01010282">
    <property type="protein sequence ID" value="JAG33322.1"/>
    <property type="molecule type" value="Transcribed_RNA"/>
</dbReference>
<name>A0A0A9YJS6_LYGHE</name>
<feature type="region of interest" description="Disordered" evidence="2">
    <location>
        <begin position="69"/>
        <end position="109"/>
    </location>
</feature>
<sequence length="164" mass="18353">MRSRKLSLHPQDPLRISLKPGVAAQQFVLESNAAVENEPDPLSNEPDPLSNELPAEILLGPEGTTVYLRIEDTSEGQPLSNSPSTPNYSPTPDSPPPIDSPETPREQALKKKLMRQTQKLIEARKLAKKHRERAKRLQRRVEVLEAQVMKLANRIIPNQLSSTD</sequence>